<reference evidence="3" key="1">
    <citation type="submission" date="2016-06" db="UniProtKB">
        <authorList>
            <consortium name="WormBaseParasite"/>
        </authorList>
    </citation>
    <scope>IDENTIFICATION</scope>
</reference>
<evidence type="ECO:0000313" key="1">
    <source>
        <dbReference type="EMBL" id="VDP23397.1"/>
    </source>
</evidence>
<dbReference type="WBParaSite" id="OFLC_0001572501-mRNA-1">
    <property type="protein sequence ID" value="OFLC_0001572501-mRNA-1"/>
    <property type="gene ID" value="OFLC_0001572501"/>
</dbReference>
<accession>A0A183I7K0</accession>
<dbReference type="EMBL" id="UZAJ01042695">
    <property type="protein sequence ID" value="VDP23397.1"/>
    <property type="molecule type" value="Genomic_DNA"/>
</dbReference>
<protein>
    <submittedName>
        <fullName evidence="3">Ovule protein</fullName>
    </submittedName>
</protein>
<dbReference type="AlphaFoldDB" id="A0A183I7K0"/>
<reference evidence="1 2" key="2">
    <citation type="submission" date="2018-11" db="EMBL/GenBank/DDBJ databases">
        <authorList>
            <consortium name="Pathogen Informatics"/>
        </authorList>
    </citation>
    <scope>NUCLEOTIDE SEQUENCE [LARGE SCALE GENOMIC DNA]</scope>
</reference>
<dbReference type="Proteomes" id="UP000267606">
    <property type="component" value="Unassembled WGS sequence"/>
</dbReference>
<proteinExistence type="predicted"/>
<evidence type="ECO:0000313" key="3">
    <source>
        <dbReference type="WBParaSite" id="OFLC_0001572501-mRNA-1"/>
    </source>
</evidence>
<organism evidence="3">
    <name type="scientific">Onchocerca flexuosa</name>
    <dbReference type="NCBI Taxonomy" id="387005"/>
    <lineage>
        <taxon>Eukaryota</taxon>
        <taxon>Metazoa</taxon>
        <taxon>Ecdysozoa</taxon>
        <taxon>Nematoda</taxon>
        <taxon>Chromadorea</taxon>
        <taxon>Rhabditida</taxon>
        <taxon>Spirurina</taxon>
        <taxon>Spiruromorpha</taxon>
        <taxon>Filarioidea</taxon>
        <taxon>Onchocercidae</taxon>
        <taxon>Onchocerca</taxon>
    </lineage>
</organism>
<name>A0A183I7K0_9BILA</name>
<gene>
    <name evidence="1" type="ORF">OFLC_LOCUS15712</name>
</gene>
<evidence type="ECO:0000313" key="2">
    <source>
        <dbReference type="Proteomes" id="UP000267606"/>
    </source>
</evidence>
<sequence length="84" mass="9943">MAEVFEVEEHEYSAETPTNFNQFRIFPFIRPFCLKLGNSAFYSVVDWFVKFAIDLVISYLYKHSPDNENVYANNSLYCLHPHVE</sequence>
<keyword evidence="2" id="KW-1185">Reference proteome</keyword>